<dbReference type="EMBL" id="LC021449">
    <property type="protein sequence ID" value="BAR90786.1"/>
    <property type="molecule type" value="mRNA"/>
</dbReference>
<evidence type="ECO:0000259" key="1">
    <source>
        <dbReference type="PROSITE" id="PS50404"/>
    </source>
</evidence>
<dbReference type="CDD" id="cd03039">
    <property type="entry name" value="GST_N_Sigma_like"/>
    <property type="match status" value="1"/>
</dbReference>
<dbReference type="SUPFAM" id="SSF52833">
    <property type="entry name" value="Thioredoxin-like"/>
    <property type="match status" value="1"/>
</dbReference>
<dbReference type="Gene3D" id="1.20.1050.130">
    <property type="match status" value="1"/>
</dbReference>
<dbReference type="GO" id="GO:0004364">
    <property type="term" value="F:glutathione transferase activity"/>
    <property type="evidence" value="ECO:0007669"/>
    <property type="project" value="TreeGrafter"/>
</dbReference>
<dbReference type="InterPro" id="IPR004045">
    <property type="entry name" value="Glutathione_S-Trfase_N"/>
</dbReference>
<dbReference type="GO" id="GO:0006749">
    <property type="term" value="P:glutathione metabolic process"/>
    <property type="evidence" value="ECO:0007669"/>
    <property type="project" value="TreeGrafter"/>
</dbReference>
<dbReference type="PANTHER" id="PTHR11571:SF150">
    <property type="entry name" value="GLUTATHIONE S-TRANSFERASE"/>
    <property type="match status" value="1"/>
</dbReference>
<name>A0A0H5ARD7_IDIPA</name>
<feature type="non-terminal residue" evidence="2">
    <location>
        <position position="1"/>
    </location>
</feature>
<dbReference type="PROSITE" id="PS50404">
    <property type="entry name" value="GST_NTER"/>
    <property type="match status" value="1"/>
</dbReference>
<feature type="domain" description="GST N-terminal" evidence="1">
    <location>
        <begin position="74"/>
        <end position="152"/>
    </location>
</feature>
<organism evidence="2">
    <name type="scientific">Idiosepius paradoxus</name>
    <name type="common">Northern pygmy squid</name>
    <dbReference type="NCBI Taxonomy" id="294707"/>
    <lineage>
        <taxon>Eukaryota</taxon>
        <taxon>Metazoa</taxon>
        <taxon>Spiralia</taxon>
        <taxon>Lophotrochozoa</taxon>
        <taxon>Mollusca</taxon>
        <taxon>Cephalopoda</taxon>
        <taxon>Coleoidea</taxon>
        <taxon>Decapodiformes</taxon>
        <taxon>Decapodiformes incertae sedis</taxon>
        <taxon>Idiosepiidae</taxon>
        <taxon>Idiosepius</taxon>
    </lineage>
</organism>
<dbReference type="AlphaFoldDB" id="A0A0H5ARD7"/>
<dbReference type="InterPro" id="IPR040079">
    <property type="entry name" value="Glutathione_S-Trfase"/>
</dbReference>
<dbReference type="InterPro" id="IPR050213">
    <property type="entry name" value="GST_superfamily"/>
</dbReference>
<dbReference type="SFLD" id="SFLDS00019">
    <property type="entry name" value="Glutathione_Transferase_(cytos"/>
    <property type="match status" value="1"/>
</dbReference>
<accession>A0A0H5ARD7</accession>
<dbReference type="PANTHER" id="PTHR11571">
    <property type="entry name" value="GLUTATHIONE S-TRANSFERASE"/>
    <property type="match status" value="1"/>
</dbReference>
<dbReference type="InterPro" id="IPR036249">
    <property type="entry name" value="Thioredoxin-like_sf"/>
</dbReference>
<protein>
    <submittedName>
        <fullName evidence="2">S-crystallin 4</fullName>
    </submittedName>
</protein>
<sequence>SLSPFHSVSLIISLPLPLFRFQSARTISNVTQRLSHEIFSLDSQTEFLRNKIPPGIGLLDINPPKRKTQILMAPNYTLYYFNGRGRAEICRLLFAAANVKYQDKRLEFFEWDLYRNEMPGMCLPVLEMDGANRMPETMSIARYLAREFGYHGRNSFDMFKCDYISDCFYEIM</sequence>
<evidence type="ECO:0000313" key="2">
    <source>
        <dbReference type="EMBL" id="BAR90786.1"/>
    </source>
</evidence>
<reference evidence="2" key="2">
    <citation type="submission" date="2015-01" db="EMBL/GenBank/DDBJ databases">
        <authorList>
            <person name="Yoshida M."/>
            <person name="Moroz L.L."/>
            <person name="Ogura A."/>
        </authorList>
    </citation>
    <scope>NUCLEOTIDE SEQUENCE</scope>
</reference>
<dbReference type="Pfam" id="PF02798">
    <property type="entry name" value="GST_N"/>
    <property type="match status" value="1"/>
</dbReference>
<proteinExistence type="evidence at transcript level"/>
<feature type="non-terminal residue" evidence="2">
    <location>
        <position position="172"/>
    </location>
</feature>
<reference evidence="2" key="1">
    <citation type="journal article" date="2015" name="Integr. Comp. Biol.">
        <title>Molecular Evidence for Convergence and Parallelism in Evolution of Complex Brains of Cephalopod Molluscs: Insights from Visual Systems.</title>
        <authorList>
            <person name="Yoshida M.A."/>
            <person name="Ogura A."/>
            <person name="Ikeo K."/>
            <person name="Shigeno S."/>
            <person name="Moritaki T."/>
            <person name="Winters G.C."/>
            <person name="Kohn A.B."/>
            <person name="Moroz L.L."/>
        </authorList>
    </citation>
    <scope>NUCLEOTIDE SEQUENCE</scope>
</reference>